<gene>
    <name evidence="2" type="ORF">PBAH0796_LOCUS3791</name>
</gene>
<name>A0A7S0FAM9_9DINO</name>
<feature type="compositionally biased region" description="Low complexity" evidence="1">
    <location>
        <begin position="13"/>
        <end position="26"/>
    </location>
</feature>
<organism evidence="2">
    <name type="scientific">Pyrodinium bahamense</name>
    <dbReference type="NCBI Taxonomy" id="73915"/>
    <lineage>
        <taxon>Eukaryota</taxon>
        <taxon>Sar</taxon>
        <taxon>Alveolata</taxon>
        <taxon>Dinophyceae</taxon>
        <taxon>Gonyaulacales</taxon>
        <taxon>Pyrocystaceae</taxon>
        <taxon>Pyrodinium</taxon>
    </lineage>
</organism>
<accession>A0A7S0FAM9</accession>
<evidence type="ECO:0000313" key="2">
    <source>
        <dbReference type="EMBL" id="CAD8348052.1"/>
    </source>
</evidence>
<protein>
    <submittedName>
        <fullName evidence="2">Uncharacterized protein</fullName>
    </submittedName>
</protein>
<reference evidence="2" key="1">
    <citation type="submission" date="2021-01" db="EMBL/GenBank/DDBJ databases">
        <authorList>
            <person name="Corre E."/>
            <person name="Pelletier E."/>
            <person name="Niang G."/>
            <person name="Scheremetjew M."/>
            <person name="Finn R."/>
            <person name="Kale V."/>
            <person name="Holt S."/>
            <person name="Cochrane G."/>
            <person name="Meng A."/>
            <person name="Brown T."/>
            <person name="Cohen L."/>
        </authorList>
    </citation>
    <scope>NUCLEOTIDE SEQUENCE</scope>
    <source>
        <strain evidence="2">Pbaha01</strain>
    </source>
</reference>
<sequence>MFVAPAAHQNPFAAWRSTSSTSSAQARRGRSKSKDVVGRGSRRKGSKVLRHVEAVGGGFDNAETDVPREAVEGTVPSVLCSRRGLPGQLEVIDGEEWWALASLFTTSHADDHRDLSRTGGTDACVGASGSRA</sequence>
<dbReference type="AlphaFoldDB" id="A0A7S0FAM9"/>
<proteinExistence type="predicted"/>
<dbReference type="EMBL" id="HBEG01006439">
    <property type="protein sequence ID" value="CAD8348052.1"/>
    <property type="molecule type" value="Transcribed_RNA"/>
</dbReference>
<feature type="region of interest" description="Disordered" evidence="1">
    <location>
        <begin position="1"/>
        <end position="46"/>
    </location>
</feature>
<evidence type="ECO:0000256" key="1">
    <source>
        <dbReference type="SAM" id="MobiDB-lite"/>
    </source>
</evidence>